<accession>A0A0H3DMM4</accession>
<sequence length="260" mass="30422">MQAFKEYWQKQKKDVTDKKQLLEALKLSFAKEQNKTFAFLIKNFQDGISNYYPNDQEDQSEAAKTAFGTQGIAFPQSGLKGIFMSEWLRKQLGEKAKINLDIKSLKVTDSKISPTIKWNKDIGIKRNQDKPYNFRFEIDIEYQGNYKLSWLEAIIAKFSGIPGEWKGKLNLKFIVDGDLSWEIVQKPDYPGSLFQFDDQKQQLLFKLHVWEKITVQEPEFMELIKSQNLHNLELRTESTKPPVVDLASYLHYQLLKLNQQ</sequence>
<comment type="similarity">
    <text evidence="1">Belongs to the MG032/MG096/MG288 family.</text>
</comment>
<dbReference type="Proteomes" id="UP000007756">
    <property type="component" value="Chromosome"/>
</dbReference>
<evidence type="ECO:0000259" key="2">
    <source>
        <dbReference type="Pfam" id="PF03072"/>
    </source>
</evidence>
<evidence type="ECO:0000313" key="4">
    <source>
        <dbReference type="Proteomes" id="UP000007756"/>
    </source>
</evidence>
<feature type="domain" description="DUF237" evidence="2">
    <location>
        <begin position="88"/>
        <end position="217"/>
    </location>
</feature>
<proteinExistence type="inferred from homology"/>
<dbReference type="HOGENOM" id="CLU_1068840_0_0_14"/>
<protein>
    <submittedName>
        <fullName evidence="3">MG032/MG096/MG288 family 1</fullName>
    </submittedName>
</protein>
<reference evidence="3 4" key="1">
    <citation type="journal article" date="2010" name="Appl. Environ. Microbiol.">
        <title>Targeted chromosomal knockouts in Mycoplasma pneumoniae.</title>
        <authorList>
            <person name="Krishnakumar R."/>
            <person name="Assad-Garcia N."/>
            <person name="Benders G.A."/>
            <person name="Phan Q."/>
            <person name="Montague M.G."/>
            <person name="Glass J.I."/>
        </authorList>
    </citation>
    <scope>NUCLEOTIDE SEQUENCE [LARGE SCALE GENOMIC DNA]</scope>
    <source>
        <strain evidence="4">ATCC 15531 / DSM 22911 / NBRC 14401 / NCTC 10119 / FH</strain>
    </source>
</reference>
<dbReference type="RefSeq" id="WP_010874867.1">
    <property type="nucleotide sequence ID" value="NZ_CP010546.1"/>
</dbReference>
<dbReference type="STRING" id="722438.F539_02875"/>
<dbReference type="SMR" id="A0A0H3DMM4"/>
<evidence type="ECO:0000256" key="1">
    <source>
        <dbReference type="ARBA" id="ARBA00010294"/>
    </source>
</evidence>
<dbReference type="KEGG" id="mpj:MPNE_0597"/>
<dbReference type="PaxDb" id="722438-MPNE_0597"/>
<dbReference type="Pfam" id="PF03072">
    <property type="entry name" value="DUF237"/>
    <property type="match status" value="1"/>
</dbReference>
<dbReference type="GeneID" id="66608814"/>
<dbReference type="InterPro" id="IPR004306">
    <property type="entry name" value="DUF237"/>
</dbReference>
<organism evidence="3 4">
    <name type="scientific">Mycoplasmoides pneumoniae (strain ATCC 15531 / DSM 23978 / CIP 103766 / NBRC 14401 / NCTC 10119 / FH)</name>
    <name type="common">Mycoplasma pneumoniae</name>
    <dbReference type="NCBI Taxonomy" id="722438"/>
    <lineage>
        <taxon>Bacteria</taxon>
        <taxon>Bacillati</taxon>
        <taxon>Mycoplasmatota</taxon>
        <taxon>Mycoplasmoidales</taxon>
        <taxon>Mycoplasmoidaceae</taxon>
        <taxon>Mycoplasmoides</taxon>
    </lineage>
</organism>
<dbReference type="EMBL" id="CP002077">
    <property type="protein sequence ID" value="ADK87011.1"/>
    <property type="molecule type" value="Genomic_DNA"/>
</dbReference>
<dbReference type="AlphaFoldDB" id="A0A0H3DMM4"/>
<gene>
    <name evidence="3" type="ordered locus">MPNE_0597</name>
</gene>
<evidence type="ECO:0000313" key="3">
    <source>
        <dbReference type="EMBL" id="ADK87011.1"/>
    </source>
</evidence>
<dbReference type="PATRIC" id="fig|722438.3.peg.575"/>
<dbReference type="eggNOG" id="COG4942">
    <property type="taxonomic scope" value="Bacteria"/>
</dbReference>
<name>A0A0H3DMM4_MYCPB</name>